<feature type="domain" description="Putative Se/S carrier protein-like" evidence="1">
    <location>
        <begin position="3"/>
        <end position="71"/>
    </location>
</feature>
<dbReference type="AlphaFoldDB" id="A0A9D1S629"/>
<name>A0A9D1S629_9FIRM</name>
<gene>
    <name evidence="2" type="ORF">IAB04_02820</name>
</gene>
<comment type="caution">
    <text evidence="2">The sequence shown here is derived from an EMBL/GenBank/DDBJ whole genome shotgun (WGS) entry which is preliminary data.</text>
</comment>
<dbReference type="Pfam" id="PF11823">
    <property type="entry name" value="Se_S_carrier"/>
    <property type="match status" value="1"/>
</dbReference>
<organism evidence="2 3">
    <name type="scientific">Candidatus Avimonoglobus intestinipullorum</name>
    <dbReference type="NCBI Taxonomy" id="2840699"/>
    <lineage>
        <taxon>Bacteria</taxon>
        <taxon>Bacillati</taxon>
        <taxon>Bacillota</taxon>
        <taxon>Clostridia</taxon>
        <taxon>Eubacteriales</taxon>
        <taxon>Candidatus Avimonoglobus</taxon>
    </lineage>
</organism>
<sequence>MIYAVIGSVTTAGRLARKMQEAGDLSARVVHTPSEFNNGGCSYSVKTAFCSAEPIYRIANANRIRIKRCYRENYVNGRKVYNAISG</sequence>
<reference evidence="2" key="2">
    <citation type="journal article" date="2021" name="PeerJ">
        <title>Extensive microbial diversity within the chicken gut microbiome revealed by metagenomics and culture.</title>
        <authorList>
            <person name="Gilroy R."/>
            <person name="Ravi A."/>
            <person name="Getino M."/>
            <person name="Pursley I."/>
            <person name="Horton D.L."/>
            <person name="Alikhan N.F."/>
            <person name="Baker D."/>
            <person name="Gharbi K."/>
            <person name="Hall N."/>
            <person name="Watson M."/>
            <person name="Adriaenssens E.M."/>
            <person name="Foster-Nyarko E."/>
            <person name="Jarju S."/>
            <person name="Secka A."/>
            <person name="Antonio M."/>
            <person name="Oren A."/>
            <person name="Chaudhuri R.R."/>
            <person name="La Ragione R."/>
            <person name="Hildebrand F."/>
            <person name="Pallen M.J."/>
        </authorList>
    </citation>
    <scope>NUCLEOTIDE SEQUENCE</scope>
    <source>
        <strain evidence="2">ChiSjej4B22-9803</strain>
    </source>
</reference>
<dbReference type="Proteomes" id="UP000824111">
    <property type="component" value="Unassembled WGS sequence"/>
</dbReference>
<protein>
    <submittedName>
        <fullName evidence="2">DUF3343 domain-containing protein</fullName>
    </submittedName>
</protein>
<reference evidence="2" key="1">
    <citation type="submission" date="2020-10" db="EMBL/GenBank/DDBJ databases">
        <authorList>
            <person name="Gilroy R."/>
        </authorList>
    </citation>
    <scope>NUCLEOTIDE SEQUENCE</scope>
    <source>
        <strain evidence="2">ChiSjej4B22-9803</strain>
    </source>
</reference>
<dbReference type="EMBL" id="DVND01000072">
    <property type="protein sequence ID" value="HIU48276.1"/>
    <property type="molecule type" value="Genomic_DNA"/>
</dbReference>
<evidence type="ECO:0000259" key="1">
    <source>
        <dbReference type="Pfam" id="PF11823"/>
    </source>
</evidence>
<evidence type="ECO:0000313" key="3">
    <source>
        <dbReference type="Proteomes" id="UP000824111"/>
    </source>
</evidence>
<dbReference type="InterPro" id="IPR021778">
    <property type="entry name" value="Se/S_carrier-like"/>
</dbReference>
<proteinExistence type="predicted"/>
<accession>A0A9D1S629</accession>
<evidence type="ECO:0000313" key="2">
    <source>
        <dbReference type="EMBL" id="HIU48276.1"/>
    </source>
</evidence>